<keyword evidence="7" id="KW-1185">Reference proteome</keyword>
<dbReference type="InterPro" id="IPR002048">
    <property type="entry name" value="EF_hand_dom"/>
</dbReference>
<name>A0AAJ0BLF2_9PEZI</name>
<dbReference type="CDD" id="cd00051">
    <property type="entry name" value="EFh"/>
    <property type="match status" value="2"/>
</dbReference>
<feature type="region of interest" description="Disordered" evidence="4">
    <location>
        <begin position="1"/>
        <end position="105"/>
    </location>
</feature>
<dbReference type="InterPro" id="IPR018247">
    <property type="entry name" value="EF_Hand_1_Ca_BS"/>
</dbReference>
<dbReference type="Pfam" id="PF13499">
    <property type="entry name" value="EF-hand_7"/>
    <property type="match status" value="1"/>
</dbReference>
<evidence type="ECO:0000313" key="7">
    <source>
        <dbReference type="Proteomes" id="UP001239445"/>
    </source>
</evidence>
<evidence type="ECO:0000313" key="6">
    <source>
        <dbReference type="EMBL" id="KAK1760366.1"/>
    </source>
</evidence>
<dbReference type="GO" id="GO:0005509">
    <property type="term" value="F:calcium ion binding"/>
    <property type="evidence" value="ECO:0007669"/>
    <property type="project" value="InterPro"/>
</dbReference>
<protein>
    <recommendedName>
        <fullName evidence="1">Calmodulin</fullName>
    </recommendedName>
</protein>
<evidence type="ECO:0000256" key="1">
    <source>
        <dbReference type="ARBA" id="ARBA00020786"/>
    </source>
</evidence>
<dbReference type="PANTHER" id="PTHR23048">
    <property type="entry name" value="MYOSIN LIGHT CHAIN 1, 3"/>
    <property type="match status" value="1"/>
</dbReference>
<comment type="caution">
    <text evidence="6">The sequence shown here is derived from an EMBL/GenBank/DDBJ whole genome shotgun (WGS) entry which is preliminary data.</text>
</comment>
<sequence>MGDAGERPISPSSEPKAKNGEKHPTTGAKSTARKPVPPPTPPRQGSSTSVGGAGDPKPGSSQAGSFKAVSSKACYSNGSSQTASSKPATSTSTQDAGDYEPTPQDLAEWKPAFDMVDKSRTGTILASDFGLFLRGLGLDPSQADLATMVQEVDLDRDGVISLKDWVRYMNRRTAHEESMEELREVFDKFADKQGVVTMDGLGKLLRFMGENPTEVQLRNYIIAADTNLDSRIDFDEFVELMESRN</sequence>
<dbReference type="PROSITE" id="PS00018">
    <property type="entry name" value="EF_HAND_1"/>
    <property type="match status" value="1"/>
</dbReference>
<keyword evidence="2" id="KW-0677">Repeat</keyword>
<dbReference type="FunFam" id="1.10.238.10:FF:000003">
    <property type="entry name" value="Calmodulin A"/>
    <property type="match status" value="1"/>
</dbReference>
<dbReference type="InterPro" id="IPR011992">
    <property type="entry name" value="EF-hand-dom_pair"/>
</dbReference>
<dbReference type="EMBL" id="MU839827">
    <property type="protein sequence ID" value="KAK1760366.1"/>
    <property type="molecule type" value="Genomic_DNA"/>
</dbReference>
<dbReference type="Proteomes" id="UP001239445">
    <property type="component" value="Unassembled WGS sequence"/>
</dbReference>
<feature type="compositionally biased region" description="Basic and acidic residues" evidence="4">
    <location>
        <begin position="15"/>
        <end position="24"/>
    </location>
</feature>
<reference evidence="6" key="1">
    <citation type="submission" date="2023-06" db="EMBL/GenBank/DDBJ databases">
        <title>Genome-scale phylogeny and comparative genomics of the fungal order Sordariales.</title>
        <authorList>
            <consortium name="Lawrence Berkeley National Laboratory"/>
            <person name="Hensen N."/>
            <person name="Bonometti L."/>
            <person name="Westerberg I."/>
            <person name="Brannstrom I.O."/>
            <person name="Guillou S."/>
            <person name="Cros-Aarteil S."/>
            <person name="Calhoun S."/>
            <person name="Haridas S."/>
            <person name="Kuo A."/>
            <person name="Mondo S."/>
            <person name="Pangilinan J."/>
            <person name="Riley R."/>
            <person name="Labutti K."/>
            <person name="Andreopoulos B."/>
            <person name="Lipzen A."/>
            <person name="Chen C."/>
            <person name="Yanf M."/>
            <person name="Daum C."/>
            <person name="Ng V."/>
            <person name="Clum A."/>
            <person name="Steindorff A."/>
            <person name="Ohm R."/>
            <person name="Martin F."/>
            <person name="Silar P."/>
            <person name="Natvig D."/>
            <person name="Lalanne C."/>
            <person name="Gautier V."/>
            <person name="Ament-Velasquez S.L."/>
            <person name="Kruys A."/>
            <person name="Hutchinson M.I."/>
            <person name="Powell A.J."/>
            <person name="Barry K."/>
            <person name="Miller A.N."/>
            <person name="Grigoriev I.V."/>
            <person name="Debuchy R."/>
            <person name="Gladieux P."/>
            <person name="Thoren M.H."/>
            <person name="Johannesson H."/>
        </authorList>
    </citation>
    <scope>NUCLEOTIDE SEQUENCE</scope>
    <source>
        <strain evidence="6">PSN4</strain>
    </source>
</reference>
<dbReference type="PANTHER" id="PTHR23048:SF59">
    <property type="entry name" value="EF-HAND SUPERFAMILY PROTEIN"/>
    <property type="match status" value="1"/>
</dbReference>
<dbReference type="GO" id="GO:0016460">
    <property type="term" value="C:myosin II complex"/>
    <property type="evidence" value="ECO:0007669"/>
    <property type="project" value="TreeGrafter"/>
</dbReference>
<organism evidence="6 7">
    <name type="scientific">Echria macrotheca</name>
    <dbReference type="NCBI Taxonomy" id="438768"/>
    <lineage>
        <taxon>Eukaryota</taxon>
        <taxon>Fungi</taxon>
        <taxon>Dikarya</taxon>
        <taxon>Ascomycota</taxon>
        <taxon>Pezizomycotina</taxon>
        <taxon>Sordariomycetes</taxon>
        <taxon>Sordariomycetidae</taxon>
        <taxon>Sordariales</taxon>
        <taxon>Schizotheciaceae</taxon>
        <taxon>Echria</taxon>
    </lineage>
</organism>
<evidence type="ECO:0000256" key="3">
    <source>
        <dbReference type="ARBA" id="ARBA00022837"/>
    </source>
</evidence>
<keyword evidence="3" id="KW-0106">Calcium</keyword>
<accession>A0AAJ0BLF2</accession>
<evidence type="ECO:0000259" key="5">
    <source>
        <dbReference type="PROSITE" id="PS50222"/>
    </source>
</evidence>
<dbReference type="InterPro" id="IPR050230">
    <property type="entry name" value="CALM/Myosin/TropC-like"/>
</dbReference>
<evidence type="ECO:0000256" key="4">
    <source>
        <dbReference type="SAM" id="MobiDB-lite"/>
    </source>
</evidence>
<feature type="domain" description="EF-hand" evidence="5">
    <location>
        <begin position="104"/>
        <end position="139"/>
    </location>
</feature>
<proteinExistence type="predicted"/>
<feature type="compositionally biased region" description="Low complexity" evidence="4">
    <location>
        <begin position="79"/>
        <end position="94"/>
    </location>
</feature>
<dbReference type="Gene3D" id="1.10.238.10">
    <property type="entry name" value="EF-hand"/>
    <property type="match status" value="2"/>
</dbReference>
<evidence type="ECO:0000256" key="2">
    <source>
        <dbReference type="ARBA" id="ARBA00022737"/>
    </source>
</evidence>
<gene>
    <name evidence="6" type="ORF">QBC47DRAFT_355555</name>
</gene>
<dbReference type="AlphaFoldDB" id="A0AAJ0BLF2"/>
<feature type="domain" description="EF-hand" evidence="5">
    <location>
        <begin position="140"/>
        <end position="175"/>
    </location>
</feature>
<feature type="domain" description="EF-hand" evidence="5">
    <location>
        <begin position="212"/>
        <end position="245"/>
    </location>
</feature>
<dbReference type="Pfam" id="PF13833">
    <property type="entry name" value="EF-hand_8"/>
    <property type="match status" value="1"/>
</dbReference>
<dbReference type="PROSITE" id="PS50222">
    <property type="entry name" value="EF_HAND_2"/>
    <property type="match status" value="3"/>
</dbReference>
<dbReference type="SUPFAM" id="SSF47473">
    <property type="entry name" value="EF-hand"/>
    <property type="match status" value="1"/>
</dbReference>
<dbReference type="SMART" id="SM00054">
    <property type="entry name" value="EFh"/>
    <property type="match status" value="3"/>
</dbReference>